<feature type="transmembrane region" description="Helical" evidence="1">
    <location>
        <begin position="30"/>
        <end position="52"/>
    </location>
</feature>
<dbReference type="AlphaFoldDB" id="A0A0F9MW95"/>
<evidence type="ECO:0000256" key="1">
    <source>
        <dbReference type="SAM" id="Phobius"/>
    </source>
</evidence>
<keyword evidence="1" id="KW-1133">Transmembrane helix</keyword>
<feature type="transmembrane region" description="Helical" evidence="1">
    <location>
        <begin position="154"/>
        <end position="173"/>
    </location>
</feature>
<sequence>MGGTLFAYLLGAVVLFPIGKYVFKMDSGINLKWLTLTVVVFTLIGTGFYSWAAQGSPLKDITASAGMTSGIIAGPTDILAEDTLMGMPNTGDRDGGSQYEHWVYPEPAVAVALGADFAQVGPVSKVFRIFQYTTQVLIVVGGIAILVRYKQRSLGYLVFLCLSGVLLGMVVFYPGFSPLFNATRFYNLILLFMAPAAIIGGKLVFRNYKALTIVLLIPYFLFTTGVVFEATQETDLTSITIPYSHALSANRIDTTGMFTDDDMEVRDWVKANDAFPVYGDLWGSAVLFEVQSNLGTEANTLLPDVDWYVNSFVYREGDSAPKPVPDDSYIYLRERNVDREEITYQSGVGLRRTRSYDDAGFRDVLAGRTILYQAGSAVVYGPKEEEG</sequence>
<keyword evidence="1" id="KW-0812">Transmembrane</keyword>
<evidence type="ECO:0000313" key="2">
    <source>
        <dbReference type="EMBL" id="KKM73517.1"/>
    </source>
</evidence>
<name>A0A0F9MW95_9ZZZZ</name>
<protein>
    <submittedName>
        <fullName evidence="2">Uncharacterized protein</fullName>
    </submittedName>
</protein>
<keyword evidence="1" id="KW-0472">Membrane</keyword>
<proteinExistence type="predicted"/>
<feature type="transmembrane region" description="Helical" evidence="1">
    <location>
        <begin position="210"/>
        <end position="228"/>
    </location>
</feature>
<reference evidence="2" key="1">
    <citation type="journal article" date="2015" name="Nature">
        <title>Complex archaea that bridge the gap between prokaryotes and eukaryotes.</title>
        <authorList>
            <person name="Spang A."/>
            <person name="Saw J.H."/>
            <person name="Jorgensen S.L."/>
            <person name="Zaremba-Niedzwiedzka K."/>
            <person name="Martijn J."/>
            <person name="Lind A.E."/>
            <person name="van Eijk R."/>
            <person name="Schleper C."/>
            <person name="Guy L."/>
            <person name="Ettema T.J."/>
        </authorList>
    </citation>
    <scope>NUCLEOTIDE SEQUENCE</scope>
</reference>
<comment type="caution">
    <text evidence="2">The sequence shown here is derived from an EMBL/GenBank/DDBJ whole genome shotgun (WGS) entry which is preliminary data.</text>
</comment>
<feature type="non-terminal residue" evidence="2">
    <location>
        <position position="1"/>
    </location>
</feature>
<dbReference type="Pfam" id="PF09971">
    <property type="entry name" value="DUF2206"/>
    <property type="match status" value="1"/>
</dbReference>
<gene>
    <name evidence="2" type="ORF">LCGC14_1409650</name>
</gene>
<feature type="transmembrane region" description="Helical" evidence="1">
    <location>
        <begin position="6"/>
        <end position="23"/>
    </location>
</feature>
<dbReference type="EMBL" id="LAZR01009290">
    <property type="protein sequence ID" value="KKM73517.1"/>
    <property type="molecule type" value="Genomic_DNA"/>
</dbReference>
<accession>A0A0F9MW95</accession>
<feature type="transmembrane region" description="Helical" evidence="1">
    <location>
        <begin position="129"/>
        <end position="147"/>
    </location>
</feature>
<feature type="transmembrane region" description="Helical" evidence="1">
    <location>
        <begin position="185"/>
        <end position="205"/>
    </location>
</feature>
<organism evidence="2">
    <name type="scientific">marine sediment metagenome</name>
    <dbReference type="NCBI Taxonomy" id="412755"/>
    <lineage>
        <taxon>unclassified sequences</taxon>
        <taxon>metagenomes</taxon>
        <taxon>ecological metagenomes</taxon>
    </lineage>
</organism>
<dbReference type="InterPro" id="IPR018701">
    <property type="entry name" value="DUF2206_membrane"/>
</dbReference>